<dbReference type="OrthoDB" id="1726708at2"/>
<protein>
    <submittedName>
        <fullName evidence="4">Spore germination protein</fullName>
    </submittedName>
</protein>
<dbReference type="PIRSF" id="PIRSF005690">
    <property type="entry name" value="GerBA"/>
    <property type="match status" value="1"/>
</dbReference>
<feature type="transmembrane region" description="Helical" evidence="3">
    <location>
        <begin position="384"/>
        <end position="403"/>
    </location>
</feature>
<dbReference type="GO" id="GO:0016020">
    <property type="term" value="C:membrane"/>
    <property type="evidence" value="ECO:0007669"/>
    <property type="project" value="InterPro"/>
</dbReference>
<dbReference type="Proteomes" id="UP000250369">
    <property type="component" value="Unassembled WGS sequence"/>
</dbReference>
<dbReference type="EMBL" id="QMFB01000005">
    <property type="protein sequence ID" value="RAV21182.1"/>
    <property type="molecule type" value="Genomic_DNA"/>
</dbReference>
<evidence type="ECO:0000313" key="4">
    <source>
        <dbReference type="EMBL" id="RAV21182.1"/>
    </source>
</evidence>
<comment type="similarity">
    <text evidence="1">Belongs to the GerABKA family.</text>
</comment>
<dbReference type="Pfam" id="PF03323">
    <property type="entry name" value="GerA"/>
    <property type="match status" value="1"/>
</dbReference>
<dbReference type="PANTHER" id="PTHR22550">
    <property type="entry name" value="SPORE GERMINATION PROTEIN"/>
    <property type="match status" value="1"/>
</dbReference>
<evidence type="ECO:0000256" key="3">
    <source>
        <dbReference type="SAM" id="Phobius"/>
    </source>
</evidence>
<feature type="transmembrane region" description="Helical" evidence="3">
    <location>
        <begin position="332"/>
        <end position="350"/>
    </location>
</feature>
<accession>A0A329MNJ0</accession>
<evidence type="ECO:0000256" key="2">
    <source>
        <dbReference type="ARBA" id="ARBA00023136"/>
    </source>
</evidence>
<dbReference type="AlphaFoldDB" id="A0A329MNJ0"/>
<keyword evidence="3" id="KW-0812">Transmembrane</keyword>
<dbReference type="InterPro" id="IPR050768">
    <property type="entry name" value="UPF0353/GerABKA_families"/>
</dbReference>
<gene>
    <name evidence="4" type="ORF">DQG23_10990</name>
</gene>
<reference evidence="4 5" key="1">
    <citation type="journal article" date="2009" name="Int. J. Syst. Evol. Microbiol.">
        <title>Paenibacillus contaminans sp. nov., isolated from a contaminated laboratory plate.</title>
        <authorList>
            <person name="Chou J.H."/>
            <person name="Lee J.H."/>
            <person name="Lin M.C."/>
            <person name="Chang P.S."/>
            <person name="Arun A.B."/>
            <person name="Young C.C."/>
            <person name="Chen W.M."/>
        </authorList>
    </citation>
    <scope>NUCLEOTIDE SEQUENCE [LARGE SCALE GENOMIC DNA]</scope>
    <source>
        <strain evidence="4 5">CKOBP-6</strain>
    </source>
</reference>
<keyword evidence="2 3" id="KW-0472">Membrane</keyword>
<name>A0A329MNJ0_9BACL</name>
<dbReference type="InterPro" id="IPR004995">
    <property type="entry name" value="Spore_Ger"/>
</dbReference>
<dbReference type="PANTHER" id="PTHR22550:SF5">
    <property type="entry name" value="LEUCINE ZIPPER PROTEIN 4"/>
    <property type="match status" value="1"/>
</dbReference>
<feature type="transmembrane region" description="Helical" evidence="3">
    <location>
        <begin position="415"/>
        <end position="440"/>
    </location>
</feature>
<evidence type="ECO:0000256" key="1">
    <source>
        <dbReference type="ARBA" id="ARBA00005278"/>
    </source>
</evidence>
<feature type="transmembrane region" description="Helical" evidence="3">
    <location>
        <begin position="251"/>
        <end position="272"/>
    </location>
</feature>
<keyword evidence="5" id="KW-1185">Reference proteome</keyword>
<dbReference type="RefSeq" id="WP_113030884.1">
    <property type="nucleotide sequence ID" value="NZ_QMFB01000005.1"/>
</dbReference>
<organism evidence="4 5">
    <name type="scientific">Paenibacillus contaminans</name>
    <dbReference type="NCBI Taxonomy" id="450362"/>
    <lineage>
        <taxon>Bacteria</taxon>
        <taxon>Bacillati</taxon>
        <taxon>Bacillota</taxon>
        <taxon>Bacilli</taxon>
        <taxon>Bacillales</taxon>
        <taxon>Paenibacillaceae</taxon>
        <taxon>Paenibacillus</taxon>
    </lineage>
</organism>
<feature type="transmembrane region" description="Helical" evidence="3">
    <location>
        <begin position="293"/>
        <end position="312"/>
    </location>
</feature>
<evidence type="ECO:0000313" key="5">
    <source>
        <dbReference type="Proteomes" id="UP000250369"/>
    </source>
</evidence>
<keyword evidence="3" id="KW-1133">Transmembrane helix</keyword>
<dbReference type="GO" id="GO:0009847">
    <property type="term" value="P:spore germination"/>
    <property type="evidence" value="ECO:0007669"/>
    <property type="project" value="InterPro"/>
</dbReference>
<proteinExistence type="inferred from homology"/>
<sequence length="493" mass="54858">MNDHKPVPVAAWTESTLRRMFEKSSDVQLQVFHFQEQGASSDVMLIYAEGLCDSSQIVTNVLPELNRLFRENGFQPLLDGHSACPLPLVRFEGEIAKENIVDSVFQGDLVLVFLHSNVLFRLNINNRPGRTPEESSIEISIKGPKDGFVEDYTVNVALIRKRIRSTSLCSETFILGRRTRTNIVLMYFDDILSPDILKEVRVRLNKIDVDGVYSINQLEEALADTKYPLFPLLDSSGRPDFAVSSLLAGRFVIIIDGNPLVLVGPATFGLILKSPEDVHFSFQYVSFARLIRIVSFWLAVLLPGFWVALTAFHQDQIPFRLMATVSVARLGLPLSAQLEMFVLLLLLEIFREAGVRLPSSIGQTLTVIGALVIGDAAIRAGLVSPSVVVVGALTAIMGVTLVNQTLSTVVSVIRFSIFAVSAIVGMYGLILGLIMLLFYMSKLRSFGVPYLAPLSPFYMRDAFRGYLRLPWSKMRFRPKPIHPVDPDHQGEDS</sequence>
<comment type="caution">
    <text evidence="4">The sequence shown here is derived from an EMBL/GenBank/DDBJ whole genome shotgun (WGS) entry which is preliminary data.</text>
</comment>